<dbReference type="AlphaFoldDB" id="A5DCP3"/>
<dbReference type="OMA" id="YFNDNIT"/>
<dbReference type="VEuPathDB" id="FungiDB:PGUG_01048"/>
<name>A5DCP3_PICGU</name>
<evidence type="ECO:0000313" key="2">
    <source>
        <dbReference type="Proteomes" id="UP000001997"/>
    </source>
</evidence>
<keyword evidence="2" id="KW-1185">Reference proteome</keyword>
<reference evidence="1 2" key="1">
    <citation type="journal article" date="2009" name="Nature">
        <title>Evolution of pathogenicity and sexual reproduction in eight Candida genomes.</title>
        <authorList>
            <person name="Butler G."/>
            <person name="Rasmussen M.D."/>
            <person name="Lin M.F."/>
            <person name="Santos M.A."/>
            <person name="Sakthikumar S."/>
            <person name="Munro C.A."/>
            <person name="Rheinbay E."/>
            <person name="Grabherr M."/>
            <person name="Forche A."/>
            <person name="Reedy J.L."/>
            <person name="Agrafioti I."/>
            <person name="Arnaud M.B."/>
            <person name="Bates S."/>
            <person name="Brown A.J."/>
            <person name="Brunke S."/>
            <person name="Costanzo M.C."/>
            <person name="Fitzpatrick D.A."/>
            <person name="de Groot P.W."/>
            <person name="Harris D."/>
            <person name="Hoyer L.L."/>
            <person name="Hube B."/>
            <person name="Klis F.M."/>
            <person name="Kodira C."/>
            <person name="Lennard N."/>
            <person name="Logue M.E."/>
            <person name="Martin R."/>
            <person name="Neiman A.M."/>
            <person name="Nikolaou E."/>
            <person name="Quail M.A."/>
            <person name="Quinn J."/>
            <person name="Santos M.C."/>
            <person name="Schmitzberger F.F."/>
            <person name="Sherlock G."/>
            <person name="Shah P."/>
            <person name="Silverstein K.A."/>
            <person name="Skrzypek M.S."/>
            <person name="Soll D."/>
            <person name="Staggs R."/>
            <person name="Stansfield I."/>
            <person name="Stumpf M.P."/>
            <person name="Sudbery P.E."/>
            <person name="Srikantha T."/>
            <person name="Zeng Q."/>
            <person name="Berman J."/>
            <person name="Berriman M."/>
            <person name="Heitman J."/>
            <person name="Gow N.A."/>
            <person name="Lorenz M.C."/>
            <person name="Birren B.W."/>
            <person name="Kellis M."/>
            <person name="Cuomo C.A."/>
        </authorList>
    </citation>
    <scope>NUCLEOTIDE SEQUENCE [LARGE SCALE GENOMIC DNA]</scope>
    <source>
        <strain evidence="2">ATCC 6260 / CBS 566 / DSM 6381 / JCM 1539 / NBRC 10279 / NRRL Y-324</strain>
    </source>
</reference>
<dbReference type="RefSeq" id="XP_001487671.2">
    <property type="nucleotide sequence ID" value="XM_001487621.1"/>
</dbReference>
<organism evidence="1 2">
    <name type="scientific">Meyerozyma guilliermondii (strain ATCC 6260 / CBS 566 / DSM 6381 / JCM 1539 / NBRC 10279 / NRRL Y-324)</name>
    <name type="common">Yeast</name>
    <name type="synonym">Candida guilliermondii</name>
    <dbReference type="NCBI Taxonomy" id="294746"/>
    <lineage>
        <taxon>Eukaryota</taxon>
        <taxon>Fungi</taxon>
        <taxon>Dikarya</taxon>
        <taxon>Ascomycota</taxon>
        <taxon>Saccharomycotina</taxon>
        <taxon>Pichiomycetes</taxon>
        <taxon>Debaryomycetaceae</taxon>
        <taxon>Meyerozyma</taxon>
    </lineage>
</organism>
<sequence length="454" mass="52413">MSIREIPGFYYDEEKRRYFKVVNGSTLVNKKYHNNRVQAEKRRFNKSHETKNCKKQAFPHVDDRINILKLRLGETRLLQHDLTFEMIKSVQQNSYKSARKRNLKSWGIVSMDHHGPHIIVSSSYDVSLIGHGYCDFSDLMFWRHFERISCNLAPINEPTVSNLSCDGRYLFYTITVTSVDFPSMVQNYVRIERLEVDNAIRKQDFTLALYSYWKSLQVSSFQHFLGQILGVNAIDFSEERYSYLDGNLFVDTVSITALQICSKKVYLGCSNGSIVILSFEEISGGIKFYDSCLVNVSTKAPISVIRVLEKDFIAFTTERVITILDSHHRQIHRINHCNLIKNFKAEIYPELSVIHVVGLTKVTTYRILKNGEKIVAPIHYFNDNITIQPSVIESDLMMVKESDSTIRVTDLMNFKSAILPVANDDRVLVGIYKCGDEVIVHFADDSVSYFKHYM</sequence>
<dbReference type="EMBL" id="CH408155">
    <property type="protein sequence ID" value="EDK36950.2"/>
    <property type="molecule type" value="Genomic_DNA"/>
</dbReference>
<dbReference type="eggNOG" id="ENOG502RQ7C">
    <property type="taxonomic scope" value="Eukaryota"/>
</dbReference>
<dbReference type="KEGG" id="pgu:PGUG_01048"/>
<evidence type="ECO:0000313" key="1">
    <source>
        <dbReference type="EMBL" id="EDK36950.2"/>
    </source>
</evidence>
<dbReference type="OrthoDB" id="128867at2759"/>
<dbReference type="HOGENOM" id="CLU_602843_0_0_1"/>
<proteinExistence type="predicted"/>
<accession>A5DCP3</accession>
<gene>
    <name evidence="1" type="ORF">PGUG_01048</name>
</gene>
<protein>
    <submittedName>
        <fullName evidence="1">Uncharacterized protein</fullName>
    </submittedName>
</protein>
<dbReference type="InParanoid" id="A5DCP3"/>
<dbReference type="Proteomes" id="UP000001997">
    <property type="component" value="Unassembled WGS sequence"/>
</dbReference>
<dbReference type="GeneID" id="5128900"/>